<dbReference type="AlphaFoldDB" id="A4CCR4"/>
<reference evidence="1 2" key="1">
    <citation type="submission" date="2006-02" db="EMBL/GenBank/DDBJ databases">
        <authorList>
            <person name="Moran M.A."/>
            <person name="Kjelleberg S."/>
            <person name="Egan S."/>
            <person name="Saunders N."/>
            <person name="Thomas T."/>
            <person name="Ferriera S."/>
            <person name="Johnson J."/>
            <person name="Kravitz S."/>
            <person name="Halpern A."/>
            <person name="Remington K."/>
            <person name="Beeson K."/>
            <person name="Tran B."/>
            <person name="Rogers Y.-H."/>
            <person name="Friedman R."/>
            <person name="Venter J.C."/>
        </authorList>
    </citation>
    <scope>NUCLEOTIDE SEQUENCE [LARGE SCALE GENOMIC DNA]</scope>
    <source>
        <strain evidence="1 2">D2</strain>
    </source>
</reference>
<comment type="caution">
    <text evidence="1">The sequence shown here is derived from an EMBL/GenBank/DDBJ whole genome shotgun (WGS) entry which is preliminary data.</text>
</comment>
<accession>A4CCR4</accession>
<dbReference type="Proteomes" id="UP000006201">
    <property type="component" value="Unassembled WGS sequence"/>
</dbReference>
<dbReference type="STRING" id="87626.PTD2_14997"/>
<gene>
    <name evidence="1" type="ORF">PTD2_14997</name>
</gene>
<sequence>MVYIDLNLIRAKMAKSLEDSDFTSIQERIEHYKKQLTSENTEQVTRQPKQLMAFGSNANNQTIPFKLLDYLELADWSGRHFDPKKRGAISNIQHKILVELGIETAVWLEAVQNIRRQYSNFAGQPNAIRQCAHQHQQSWYRGVG</sequence>
<evidence type="ECO:0000313" key="1">
    <source>
        <dbReference type="EMBL" id="EAR27357.1"/>
    </source>
</evidence>
<proteinExistence type="predicted"/>
<dbReference type="HOGENOM" id="CLU_053827_2_1_6"/>
<keyword evidence="2" id="KW-1185">Reference proteome</keyword>
<dbReference type="PANTHER" id="PTHR34322:SF2">
    <property type="entry name" value="TRANSPOSASE IS200-LIKE DOMAIN-CONTAINING PROTEIN"/>
    <property type="match status" value="1"/>
</dbReference>
<dbReference type="EMBL" id="AAOH01000006">
    <property type="protein sequence ID" value="EAR27357.1"/>
    <property type="molecule type" value="Genomic_DNA"/>
</dbReference>
<dbReference type="eggNOG" id="COG1943">
    <property type="taxonomic scope" value="Bacteria"/>
</dbReference>
<organism evidence="1 2">
    <name type="scientific">Pseudoalteromonas tunicata D2</name>
    <dbReference type="NCBI Taxonomy" id="87626"/>
    <lineage>
        <taxon>Bacteria</taxon>
        <taxon>Pseudomonadati</taxon>
        <taxon>Pseudomonadota</taxon>
        <taxon>Gammaproteobacteria</taxon>
        <taxon>Alteromonadales</taxon>
        <taxon>Pseudoalteromonadaceae</taxon>
        <taxon>Pseudoalteromonas</taxon>
    </lineage>
</organism>
<protein>
    <submittedName>
        <fullName evidence="1">Uncharacterized protein</fullName>
    </submittedName>
</protein>
<dbReference type="PANTHER" id="PTHR34322">
    <property type="entry name" value="TRANSPOSASE, Y1_TNP DOMAIN-CONTAINING"/>
    <property type="match status" value="1"/>
</dbReference>
<evidence type="ECO:0000313" key="2">
    <source>
        <dbReference type="Proteomes" id="UP000006201"/>
    </source>
</evidence>
<name>A4CCR4_9GAMM</name>